<comment type="caution">
    <text evidence="1">The sequence shown here is derived from an EMBL/GenBank/DDBJ whole genome shotgun (WGS) entry which is preliminary data.</text>
</comment>
<gene>
    <name evidence="1" type="ORF">MYP_2872</name>
</gene>
<accession>A0A098LHM4</accession>
<protein>
    <submittedName>
        <fullName evidence="1">Uncharacterized protein</fullName>
    </submittedName>
</protein>
<evidence type="ECO:0000313" key="1">
    <source>
        <dbReference type="EMBL" id="GAL85643.1"/>
    </source>
</evidence>
<dbReference type="AlphaFoldDB" id="A0A098LHM4"/>
<sequence>MQMKKVIFLICSYVLLPLLGFGQVKIMVGSEHPTAKGELQNFLKKNGELLLVYKKRGAIILQKFDSKLNLASQDMYEGFVVPFEVQLLCELNGRSLLFYSYCFDEFKKDLVLAYREVDFYKGKFKGEEHPASARL</sequence>
<dbReference type="EMBL" id="BBLT01000005">
    <property type="protein sequence ID" value="GAL85643.1"/>
    <property type="molecule type" value="Genomic_DNA"/>
</dbReference>
<evidence type="ECO:0000313" key="2">
    <source>
        <dbReference type="Proteomes" id="UP000030185"/>
    </source>
</evidence>
<dbReference type="Proteomes" id="UP000030185">
    <property type="component" value="Unassembled WGS sequence"/>
</dbReference>
<name>A0A098LHM4_9BACT</name>
<reference evidence="1 2" key="1">
    <citation type="submission" date="2014-09" db="EMBL/GenBank/DDBJ databases">
        <title>Sporocytophaga myxococcoides PG-01 genome sequencing.</title>
        <authorList>
            <person name="Liu L."/>
            <person name="Gao P.J."/>
            <person name="Chen G.J."/>
            <person name="Wang L.S."/>
        </authorList>
    </citation>
    <scope>NUCLEOTIDE SEQUENCE [LARGE SCALE GENOMIC DNA]</scope>
    <source>
        <strain evidence="1 2">PG-01</strain>
    </source>
</reference>
<proteinExistence type="predicted"/>
<organism evidence="1 2">
    <name type="scientific">Sporocytophaga myxococcoides</name>
    <dbReference type="NCBI Taxonomy" id="153721"/>
    <lineage>
        <taxon>Bacteria</taxon>
        <taxon>Pseudomonadati</taxon>
        <taxon>Bacteroidota</taxon>
        <taxon>Cytophagia</taxon>
        <taxon>Cytophagales</taxon>
        <taxon>Cytophagaceae</taxon>
        <taxon>Sporocytophaga</taxon>
    </lineage>
</organism>
<keyword evidence="2" id="KW-1185">Reference proteome</keyword>